<name>A0A9D1JRM9_9FIRM</name>
<dbReference type="Proteomes" id="UP000823927">
    <property type="component" value="Unassembled WGS sequence"/>
</dbReference>
<keyword evidence="1" id="KW-0472">Membrane</keyword>
<feature type="transmembrane region" description="Helical" evidence="1">
    <location>
        <begin position="31"/>
        <end position="54"/>
    </location>
</feature>
<proteinExistence type="predicted"/>
<accession>A0A9D1JRM9</accession>
<reference evidence="2" key="1">
    <citation type="submission" date="2020-10" db="EMBL/GenBank/DDBJ databases">
        <authorList>
            <person name="Gilroy R."/>
        </authorList>
    </citation>
    <scope>NUCLEOTIDE SEQUENCE</scope>
    <source>
        <strain evidence="2">CHK178-757</strain>
    </source>
</reference>
<evidence type="ECO:0000313" key="2">
    <source>
        <dbReference type="EMBL" id="HIS48358.1"/>
    </source>
</evidence>
<evidence type="ECO:0000313" key="3">
    <source>
        <dbReference type="Proteomes" id="UP000823927"/>
    </source>
</evidence>
<reference evidence="2" key="2">
    <citation type="journal article" date="2021" name="PeerJ">
        <title>Extensive microbial diversity within the chicken gut microbiome revealed by metagenomics and culture.</title>
        <authorList>
            <person name="Gilroy R."/>
            <person name="Ravi A."/>
            <person name="Getino M."/>
            <person name="Pursley I."/>
            <person name="Horton D.L."/>
            <person name="Alikhan N.F."/>
            <person name="Baker D."/>
            <person name="Gharbi K."/>
            <person name="Hall N."/>
            <person name="Watson M."/>
            <person name="Adriaenssens E.M."/>
            <person name="Foster-Nyarko E."/>
            <person name="Jarju S."/>
            <person name="Secka A."/>
            <person name="Antonio M."/>
            <person name="Oren A."/>
            <person name="Chaudhuri R.R."/>
            <person name="La Ragione R."/>
            <person name="Hildebrand F."/>
            <person name="Pallen M.J."/>
        </authorList>
    </citation>
    <scope>NUCLEOTIDE SEQUENCE</scope>
    <source>
        <strain evidence="2">CHK178-757</strain>
    </source>
</reference>
<feature type="transmembrane region" description="Helical" evidence="1">
    <location>
        <begin position="75"/>
        <end position="94"/>
    </location>
</feature>
<sequence length="207" mass="24281">MEEMVITGIYMGVLLMVFFKGPLWHMAVQNFIYWVNVLILEYCILCAASYYAGLRIRFYNMHIYSDAFSWSRMHGILYIAVAAVLIFLVCLTWKRGMAGSSRTYGLLLVFGLLSVLLSFYGDIRKRERLVEMNYHTLSSQYGALHEMYREKRRQFHDVRQHYIILDGYIRSGEVEAAQKYVDAYDGLLEIQSSGREFYVAVTLFYKE</sequence>
<evidence type="ECO:0000256" key="1">
    <source>
        <dbReference type="SAM" id="Phobius"/>
    </source>
</evidence>
<feature type="transmembrane region" description="Helical" evidence="1">
    <location>
        <begin position="106"/>
        <end position="123"/>
    </location>
</feature>
<keyword evidence="1" id="KW-1133">Transmembrane helix</keyword>
<dbReference type="AlphaFoldDB" id="A0A9D1JRM9"/>
<protein>
    <submittedName>
        <fullName evidence="2">Uncharacterized protein</fullName>
    </submittedName>
</protein>
<keyword evidence="1" id="KW-0812">Transmembrane</keyword>
<gene>
    <name evidence="2" type="ORF">IAB46_12550</name>
</gene>
<organism evidence="2 3">
    <name type="scientific">Candidatus Scybalocola faecigallinarum</name>
    <dbReference type="NCBI Taxonomy" id="2840941"/>
    <lineage>
        <taxon>Bacteria</taxon>
        <taxon>Bacillati</taxon>
        <taxon>Bacillota</taxon>
        <taxon>Clostridia</taxon>
        <taxon>Lachnospirales</taxon>
        <taxon>Lachnospiraceae</taxon>
        <taxon>Lachnospiraceae incertae sedis</taxon>
        <taxon>Candidatus Scybalocola (ex Gilroy et al. 2021)</taxon>
    </lineage>
</organism>
<dbReference type="EMBL" id="DVIT01000053">
    <property type="protein sequence ID" value="HIS48358.1"/>
    <property type="molecule type" value="Genomic_DNA"/>
</dbReference>
<feature type="transmembrane region" description="Helical" evidence="1">
    <location>
        <begin position="7"/>
        <end position="25"/>
    </location>
</feature>
<comment type="caution">
    <text evidence="2">The sequence shown here is derived from an EMBL/GenBank/DDBJ whole genome shotgun (WGS) entry which is preliminary data.</text>
</comment>